<dbReference type="AlphaFoldDB" id="A0A5C5Q253"/>
<dbReference type="GO" id="GO:0032993">
    <property type="term" value="C:protein-DNA complex"/>
    <property type="evidence" value="ECO:0007669"/>
    <property type="project" value="TreeGrafter"/>
</dbReference>
<dbReference type="OrthoDB" id="5289754at2"/>
<dbReference type="SUPFAM" id="SSF46785">
    <property type="entry name" value="Winged helix' DNA-binding domain"/>
    <property type="match status" value="1"/>
</dbReference>
<dbReference type="InterPro" id="IPR036388">
    <property type="entry name" value="WH-like_DNA-bd_sf"/>
</dbReference>
<dbReference type="PRINTS" id="PR00039">
    <property type="entry name" value="HTHLYSR"/>
</dbReference>
<evidence type="ECO:0000313" key="6">
    <source>
        <dbReference type="EMBL" id="TWR93481.1"/>
    </source>
</evidence>
<reference evidence="6 7" key="1">
    <citation type="submission" date="2019-06" db="EMBL/GenBank/DDBJ databases">
        <title>Pseudomonas bimorpha sp. nov. isolated from bovine raw milk and skim milk concentrate.</title>
        <authorList>
            <person name="Hofmann K."/>
            <person name="Huptas C."/>
            <person name="Doll E."/>
            <person name="Scherer S."/>
            <person name="Wenning M."/>
        </authorList>
    </citation>
    <scope>NUCLEOTIDE SEQUENCE [LARGE SCALE GENOMIC DNA]</scope>
    <source>
        <strain evidence="6 7">DSM 108990</strain>
    </source>
</reference>
<accession>A0A5C5Q253</accession>
<evidence type="ECO:0000256" key="3">
    <source>
        <dbReference type="ARBA" id="ARBA00023125"/>
    </source>
</evidence>
<name>A0A5C5Q253_9PSED</name>
<dbReference type="SUPFAM" id="SSF53850">
    <property type="entry name" value="Periplasmic binding protein-like II"/>
    <property type="match status" value="1"/>
</dbReference>
<dbReference type="InterPro" id="IPR036390">
    <property type="entry name" value="WH_DNA-bd_sf"/>
</dbReference>
<evidence type="ECO:0000256" key="4">
    <source>
        <dbReference type="ARBA" id="ARBA00023163"/>
    </source>
</evidence>
<dbReference type="InterPro" id="IPR000847">
    <property type="entry name" value="LysR_HTH_N"/>
</dbReference>
<comment type="caution">
    <text evidence="6">The sequence shown here is derived from an EMBL/GenBank/DDBJ whole genome shotgun (WGS) entry which is preliminary data.</text>
</comment>
<proteinExistence type="inferred from homology"/>
<evidence type="ECO:0000256" key="2">
    <source>
        <dbReference type="ARBA" id="ARBA00023015"/>
    </source>
</evidence>
<evidence type="ECO:0000313" key="7">
    <source>
        <dbReference type="Proteomes" id="UP000317901"/>
    </source>
</evidence>
<dbReference type="GO" id="GO:0003677">
    <property type="term" value="F:DNA binding"/>
    <property type="evidence" value="ECO:0007669"/>
    <property type="project" value="UniProtKB-KW"/>
</dbReference>
<keyword evidence="4" id="KW-0804">Transcription</keyword>
<dbReference type="PROSITE" id="PS50931">
    <property type="entry name" value="HTH_LYSR"/>
    <property type="match status" value="1"/>
</dbReference>
<keyword evidence="3" id="KW-0238">DNA-binding</keyword>
<evidence type="ECO:0000259" key="5">
    <source>
        <dbReference type="PROSITE" id="PS50931"/>
    </source>
</evidence>
<dbReference type="PANTHER" id="PTHR30346:SF28">
    <property type="entry name" value="HTH-TYPE TRANSCRIPTIONAL REGULATOR CYNR"/>
    <property type="match status" value="1"/>
</dbReference>
<dbReference type="EMBL" id="VFIP01000021">
    <property type="protein sequence ID" value="TWR93481.1"/>
    <property type="molecule type" value="Genomic_DNA"/>
</dbReference>
<dbReference type="InterPro" id="IPR005119">
    <property type="entry name" value="LysR_subst-bd"/>
</dbReference>
<organism evidence="6 7">
    <name type="scientific">Pseudomonas saxonica</name>
    <dbReference type="NCBI Taxonomy" id="2600598"/>
    <lineage>
        <taxon>Bacteria</taxon>
        <taxon>Pseudomonadati</taxon>
        <taxon>Pseudomonadota</taxon>
        <taxon>Gammaproteobacteria</taxon>
        <taxon>Pseudomonadales</taxon>
        <taxon>Pseudomonadaceae</taxon>
        <taxon>Pseudomonas</taxon>
    </lineage>
</organism>
<dbReference type="PANTHER" id="PTHR30346">
    <property type="entry name" value="TRANSCRIPTIONAL DUAL REGULATOR HCAR-RELATED"/>
    <property type="match status" value="1"/>
</dbReference>
<keyword evidence="2" id="KW-0805">Transcription regulation</keyword>
<evidence type="ECO:0000256" key="1">
    <source>
        <dbReference type="ARBA" id="ARBA00009437"/>
    </source>
</evidence>
<dbReference type="CDD" id="cd08414">
    <property type="entry name" value="PBP2_LTTR_aromatics_like"/>
    <property type="match status" value="1"/>
</dbReference>
<dbReference type="FunFam" id="1.10.10.10:FF:000001">
    <property type="entry name" value="LysR family transcriptional regulator"/>
    <property type="match status" value="1"/>
</dbReference>
<dbReference type="RefSeq" id="WP_146426346.1">
    <property type="nucleotide sequence ID" value="NZ_VFIP01000021.1"/>
</dbReference>
<gene>
    <name evidence="6" type="ORF">FJD37_12550</name>
</gene>
<dbReference type="Pfam" id="PF03466">
    <property type="entry name" value="LysR_substrate"/>
    <property type="match status" value="1"/>
</dbReference>
<dbReference type="Gene3D" id="1.10.10.10">
    <property type="entry name" value="Winged helix-like DNA-binding domain superfamily/Winged helix DNA-binding domain"/>
    <property type="match status" value="1"/>
</dbReference>
<sequence>MELKHLKAFATLAEELHFGRAALRLHIVQPALSAQIRALEEEVGAQLFERNRHRVELTEEGMLFLPEALATLRQARRALEVLQQAAAGEVGILRLAFVSSTLSHLLPQLVRTLEQRYPHIELELKDMPSLAQARALLDNALDFALVRLPLNVPGVQTRMLFEESLVVALPQENPLCAKPRIKPQDLAGCPVLVLARKFAPGLYDQMLAGFHRRKVTLTIAREMGEFTTQLALVAAGLGIGILPSGAASALPAGVVTRPLTLPMSGAGIGVAWLGLENPRKRALMRVLDELYPVTAPELTEQAPSSTL</sequence>
<protein>
    <submittedName>
        <fullName evidence="6">LysR family transcriptional regulator</fullName>
    </submittedName>
</protein>
<dbReference type="GO" id="GO:0003700">
    <property type="term" value="F:DNA-binding transcription factor activity"/>
    <property type="evidence" value="ECO:0007669"/>
    <property type="project" value="InterPro"/>
</dbReference>
<feature type="domain" description="HTH lysR-type" evidence="5">
    <location>
        <begin position="1"/>
        <end position="58"/>
    </location>
</feature>
<comment type="similarity">
    <text evidence="1">Belongs to the LysR transcriptional regulatory family.</text>
</comment>
<dbReference type="Pfam" id="PF00126">
    <property type="entry name" value="HTH_1"/>
    <property type="match status" value="1"/>
</dbReference>
<dbReference type="Gene3D" id="3.40.190.10">
    <property type="entry name" value="Periplasmic binding protein-like II"/>
    <property type="match status" value="2"/>
</dbReference>
<dbReference type="Proteomes" id="UP000317901">
    <property type="component" value="Unassembled WGS sequence"/>
</dbReference>